<dbReference type="Proteomes" id="UP000282551">
    <property type="component" value="Chromosome"/>
</dbReference>
<reference evidence="2 3" key="1">
    <citation type="submission" date="2018-12" db="EMBL/GenBank/DDBJ databases">
        <authorList>
            <consortium name="Pathogen Informatics"/>
        </authorList>
    </citation>
    <scope>NUCLEOTIDE SEQUENCE [LARGE SCALE GENOMIC DNA]</scope>
    <source>
        <strain evidence="2 3">NCTC10485</strain>
    </source>
</reference>
<dbReference type="InterPro" id="IPR032710">
    <property type="entry name" value="NTF2-like_dom_sf"/>
</dbReference>
<gene>
    <name evidence="2" type="ORF">NCTC10485_02494</name>
</gene>
<dbReference type="Pfam" id="PF13577">
    <property type="entry name" value="SnoaL_4"/>
    <property type="match status" value="1"/>
</dbReference>
<dbReference type="AlphaFoldDB" id="A0A3S4S9L7"/>
<name>A0A3S4S9L7_MYCCI</name>
<accession>A0A3S4S9L7</accession>
<protein>
    <recommendedName>
        <fullName evidence="1">SnoaL-like domain-containing protein</fullName>
    </recommendedName>
</protein>
<feature type="domain" description="SnoaL-like" evidence="1">
    <location>
        <begin position="5"/>
        <end position="133"/>
    </location>
</feature>
<organism evidence="2 3">
    <name type="scientific">Mycolicibacterium chitae</name>
    <name type="common">Mycobacterium chitae</name>
    <dbReference type="NCBI Taxonomy" id="1792"/>
    <lineage>
        <taxon>Bacteria</taxon>
        <taxon>Bacillati</taxon>
        <taxon>Actinomycetota</taxon>
        <taxon>Actinomycetes</taxon>
        <taxon>Mycobacteriales</taxon>
        <taxon>Mycobacteriaceae</taxon>
        <taxon>Mycolicibacterium</taxon>
    </lineage>
</organism>
<dbReference type="RefSeq" id="WP_126334034.1">
    <property type="nucleotide sequence ID" value="NZ_AP022604.1"/>
</dbReference>
<evidence type="ECO:0000313" key="3">
    <source>
        <dbReference type="Proteomes" id="UP000282551"/>
    </source>
</evidence>
<proteinExistence type="predicted"/>
<evidence type="ECO:0000259" key="1">
    <source>
        <dbReference type="Pfam" id="PF13577"/>
    </source>
</evidence>
<dbReference type="OrthoDB" id="4743474at2"/>
<dbReference type="Gene3D" id="3.10.450.50">
    <property type="match status" value="1"/>
</dbReference>
<dbReference type="EMBL" id="LR134355">
    <property type="protein sequence ID" value="VEG48200.1"/>
    <property type="molecule type" value="Genomic_DNA"/>
</dbReference>
<dbReference type="InterPro" id="IPR037401">
    <property type="entry name" value="SnoaL-like"/>
</dbReference>
<sequence>MQPWELSAREHVRDTLARYTWSGDAGRVDDLAATFCEDGVLEIRGEPPLRGRAAIVDRLGAVAQTAPAAADVRRIVRHNLANIRFTELTPRSARVSSYFTVFTEIGLDHYGRYRDDLVPVEGPDGTEWLIAHRFVSTDWSAPDSTMAR</sequence>
<keyword evidence="3" id="KW-1185">Reference proteome</keyword>
<dbReference type="SUPFAM" id="SSF54427">
    <property type="entry name" value="NTF2-like"/>
    <property type="match status" value="1"/>
</dbReference>
<evidence type="ECO:0000313" key="2">
    <source>
        <dbReference type="EMBL" id="VEG48200.1"/>
    </source>
</evidence>